<accession>A0A2M4C9P3</accession>
<proteinExistence type="predicted"/>
<reference evidence="1" key="1">
    <citation type="submission" date="2018-01" db="EMBL/GenBank/DDBJ databases">
        <title>An insight into the sialome of Amazonian anophelines.</title>
        <authorList>
            <person name="Ribeiro J.M."/>
            <person name="Scarpassa V."/>
            <person name="Calvo E."/>
        </authorList>
    </citation>
    <scope>NUCLEOTIDE SEQUENCE</scope>
    <source>
        <tissue evidence="1">Salivary glands</tissue>
    </source>
</reference>
<protein>
    <submittedName>
        <fullName evidence="1">Putative secreted protein</fullName>
    </submittedName>
</protein>
<dbReference type="EMBL" id="GGFJ01012804">
    <property type="protein sequence ID" value="MBW61945.1"/>
    <property type="molecule type" value="Transcribed_RNA"/>
</dbReference>
<organism evidence="1">
    <name type="scientific">Anopheles marajoara</name>
    <dbReference type="NCBI Taxonomy" id="58244"/>
    <lineage>
        <taxon>Eukaryota</taxon>
        <taxon>Metazoa</taxon>
        <taxon>Ecdysozoa</taxon>
        <taxon>Arthropoda</taxon>
        <taxon>Hexapoda</taxon>
        <taxon>Insecta</taxon>
        <taxon>Pterygota</taxon>
        <taxon>Neoptera</taxon>
        <taxon>Endopterygota</taxon>
        <taxon>Diptera</taxon>
        <taxon>Nematocera</taxon>
        <taxon>Culicoidea</taxon>
        <taxon>Culicidae</taxon>
        <taxon>Anophelinae</taxon>
        <taxon>Anopheles</taxon>
    </lineage>
</organism>
<name>A0A2M4C9P3_9DIPT</name>
<sequence>MRLDGTLLWRRLVWGFVDSTGQNVQYVAAILGEIGWSEWWRWCRWCRWFHFVRCDRLLQLIVLRSTEVPFEAQRNDVSALLQHIHCLMVGETVQ</sequence>
<evidence type="ECO:0000313" key="1">
    <source>
        <dbReference type="EMBL" id="MBW61945.1"/>
    </source>
</evidence>
<dbReference type="AlphaFoldDB" id="A0A2M4C9P3"/>